<dbReference type="GO" id="GO:0032012">
    <property type="term" value="P:regulation of ARF protein signal transduction"/>
    <property type="evidence" value="ECO:0007669"/>
    <property type="project" value="InterPro"/>
</dbReference>
<dbReference type="PANTHER" id="PTHR10663">
    <property type="entry name" value="GUANYL-NUCLEOTIDE EXCHANGE FACTOR"/>
    <property type="match status" value="1"/>
</dbReference>
<dbReference type="STRING" id="1344418.A0A1D2VI52"/>
<dbReference type="GO" id="GO:0005737">
    <property type="term" value="C:cytoplasm"/>
    <property type="evidence" value="ECO:0007669"/>
    <property type="project" value="UniProtKB-ARBA"/>
</dbReference>
<feature type="compositionally biased region" description="Basic and acidic residues" evidence="1">
    <location>
        <begin position="767"/>
        <end position="780"/>
    </location>
</feature>
<organism evidence="3 4">
    <name type="scientific">Ascoidea rubescens DSM 1968</name>
    <dbReference type="NCBI Taxonomy" id="1344418"/>
    <lineage>
        <taxon>Eukaryota</taxon>
        <taxon>Fungi</taxon>
        <taxon>Dikarya</taxon>
        <taxon>Ascomycota</taxon>
        <taxon>Saccharomycotina</taxon>
        <taxon>Saccharomycetes</taxon>
        <taxon>Ascoideaceae</taxon>
        <taxon>Ascoidea</taxon>
    </lineage>
</organism>
<dbReference type="PANTHER" id="PTHR10663:SF388">
    <property type="entry name" value="GOLGI-SPECIFIC BREFELDIN A-RESISTANCE GUANINE NUCLEOTIDE EXCHANGE FACTOR 1"/>
    <property type="match status" value="1"/>
</dbReference>
<sequence>MFQSSQSPISSEHPKLSVIPDENFLLSSPLENNTIIDPNNIQQNVSNFNHNFQFDYKNNTNNDDNYNVYSNLLSIDPITIVITECMRISSEMRKQSRFSQTSVAAILGTSSITTDNSINFSNNNNINTNINTNSNTATNFQTNNPLLSGFLQLRSMLLNISSINQVDPLTLLQPFLLLIKSPTTSAHITLLALNSLSKFINYNIISINNILINNDINIISEILSSLTHCKFEANDQTFDDTVLLKVLNLLQIILSQIFNINHFNLNFQKFSNGLILEIIQTCLNLACNKRRNEILRKNSEQLIFDLNFKLLQFLKFKTIDSLNFFQLNSNSNSYPNSNSNSNDLSLLTKNLNNLYIDDINSNVLNNDELYDTPLNYLCVKDYLSILISILSPQNRYYHTESTKILAINIINFSLETFGNFFIFYKNTLFQLLRNPLSKNLLMIILNPESTLPILSSALNCFINLIIILGDHLNSQIEFALENILKSIVPENLESSRSNTPSQIANIKFNKAAFNSRLPISKELIIESISLLWIRSHFFFLNLFIKYDCKKISSVNLSYNLLMFLNSLSFSNSSIFTTNSVPPICLDGLCKYIEGIGIRIKYLKSNNIKFQDFSNGNFKVDKNSPSYKTSNNLLHTKSLKDEFLNCIKIFNTKGIKKGLPLLEEKRIFFHPNDSTEVRNKKIARFFYLNSNYIDKKSIGDYISKRQNTGILREFLFMFDFTGLRVDEGLRIILRKFRLPGESQQIEKIVEQFAEKYVQDQNHQQINEKSSDEKNQETKPVSDEIVTPNSDTVFVLSYAIILLNTDLHSPKVKEHMTLLQFKRNLRGTYNGGDFPEWYLEAIYNDIQSEEIILPEEHVGSSKWFDASWAELMNSAKYDEDEFYLNEYLIEEDDNNNFPLLIQFDKLLFESVCENLINTFVTIFKEAHDDQVINKMMAMIDKCATIANYFGLYHVVDNILLALGDLTLLIDINDDDLDQSSPSNEKNKRKKIDVITVSDIAVSFGKNYKAQLSTVVLFRILKSCNYNSLVHSWKCFLKILLKLFQYSLINPNKIFPRFQRSLGLNQLPSAKPQYLIKKSLNKLEPDLGKDISLFGTISSILRGYSDEPPEPTNEEIDLTLSTMDCINSSNINLIISNILKLDKENLNQFIKTFFVLIPNFSKKNERYYESEVLFIIELSVCFCLLQEKINKDVLLLIVEKIDEIFKTNENNEKTILSQSSLLRLLTYQCILYNNSNGFTTEFIPYLKSSLEKLSDVDSEILKSEGYQILKPLKSLIFTLSKSNLSQVKSEEQELFLGALINNENYWRVLRTFASSIKYVKNIYKFTEELFKNYNDCILPDNFIFLLGLLDEISSKGSLGAKYEQDYEVAVLNNPKNVPENKNPYEEVINISIQSIELTVSLSTYIKRDVFVKFQEDTRFCLWYSIIQAVSHQAENPCRKIRNFGINTLSNILLSLDIRDKKFITSLGIFNFILFKWCNDLIKPEISLMDLTGFNKSKLDLISLICKVFLKHFNEGVIDDTTPLNKKEESGESQTELRCIWFGILDIFEKLHSNKHNINRKPKNRIIREASVELLRNLLLVMDIKDNDYSWKKIDSMFSGLKEDFYR</sequence>
<dbReference type="InterPro" id="IPR056604">
    <property type="entry name" value="GBF1-like_TPR"/>
</dbReference>
<dbReference type="FunCoup" id="A0A1D2VI52">
    <property type="interactions" value="1010"/>
</dbReference>
<dbReference type="Pfam" id="PF23325">
    <property type="entry name" value="TPR_28"/>
    <property type="match status" value="1"/>
</dbReference>
<gene>
    <name evidence="3" type="ORF">ASCRUDRAFT_34792</name>
</gene>
<dbReference type="Proteomes" id="UP000095038">
    <property type="component" value="Unassembled WGS sequence"/>
</dbReference>
<dbReference type="InParanoid" id="A0A1D2VI52"/>
<dbReference type="InterPro" id="IPR000904">
    <property type="entry name" value="Sec7_dom"/>
</dbReference>
<dbReference type="GeneID" id="30964184"/>
<dbReference type="GO" id="GO:0016192">
    <property type="term" value="P:vesicle-mediated transport"/>
    <property type="evidence" value="ECO:0007669"/>
    <property type="project" value="UniProtKB-ARBA"/>
</dbReference>
<dbReference type="SUPFAM" id="SSF48425">
    <property type="entry name" value="Sec7 domain"/>
    <property type="match status" value="1"/>
</dbReference>
<accession>A0A1D2VI52</accession>
<evidence type="ECO:0000313" key="4">
    <source>
        <dbReference type="Proteomes" id="UP000095038"/>
    </source>
</evidence>
<feature type="domain" description="SEC7" evidence="2">
    <location>
        <begin position="631"/>
        <end position="847"/>
    </location>
</feature>
<dbReference type="InterPro" id="IPR023394">
    <property type="entry name" value="Sec7_C_sf"/>
</dbReference>
<feature type="region of interest" description="Disordered" evidence="1">
    <location>
        <begin position="760"/>
        <end position="782"/>
    </location>
</feature>
<dbReference type="Pfam" id="PF01369">
    <property type="entry name" value="Sec7"/>
    <property type="match status" value="1"/>
</dbReference>
<evidence type="ECO:0000259" key="2">
    <source>
        <dbReference type="PROSITE" id="PS50190"/>
    </source>
</evidence>
<dbReference type="EMBL" id="KV454480">
    <property type="protein sequence ID" value="ODV61289.1"/>
    <property type="molecule type" value="Genomic_DNA"/>
</dbReference>
<dbReference type="CDD" id="cd00171">
    <property type="entry name" value="Sec7"/>
    <property type="match status" value="1"/>
</dbReference>
<proteinExistence type="predicted"/>
<dbReference type="InterPro" id="IPR035999">
    <property type="entry name" value="Sec7_dom_sf"/>
</dbReference>
<dbReference type="Gene3D" id="1.10.220.20">
    <property type="match status" value="1"/>
</dbReference>
<keyword evidence="4" id="KW-1185">Reference proteome</keyword>
<evidence type="ECO:0000256" key="1">
    <source>
        <dbReference type="SAM" id="MobiDB-lite"/>
    </source>
</evidence>
<protein>
    <submittedName>
        <fullName evidence="3">Sec7-domain-containing protein</fullName>
    </submittedName>
</protein>
<dbReference type="RefSeq" id="XP_020047596.1">
    <property type="nucleotide sequence ID" value="XM_020190548.1"/>
</dbReference>
<dbReference type="OrthoDB" id="10258608at2759"/>
<dbReference type="Gene3D" id="1.10.1000.11">
    <property type="entry name" value="Arf Nucleotide-binding Site Opener,domain 2"/>
    <property type="match status" value="1"/>
</dbReference>
<dbReference type="GO" id="GO:0005085">
    <property type="term" value="F:guanyl-nucleotide exchange factor activity"/>
    <property type="evidence" value="ECO:0007669"/>
    <property type="project" value="InterPro"/>
</dbReference>
<dbReference type="PROSITE" id="PS50190">
    <property type="entry name" value="SEC7"/>
    <property type="match status" value="1"/>
</dbReference>
<reference evidence="4" key="1">
    <citation type="submission" date="2016-05" db="EMBL/GenBank/DDBJ databases">
        <title>Comparative genomics of biotechnologically important yeasts.</title>
        <authorList>
            <consortium name="DOE Joint Genome Institute"/>
            <person name="Riley R."/>
            <person name="Haridas S."/>
            <person name="Wolfe K.H."/>
            <person name="Lopes M.R."/>
            <person name="Hittinger C.T."/>
            <person name="Goker M."/>
            <person name="Salamov A."/>
            <person name="Wisecaver J."/>
            <person name="Long T.M."/>
            <person name="Aerts A.L."/>
            <person name="Barry K."/>
            <person name="Choi C."/>
            <person name="Clum A."/>
            <person name="Coughlan A.Y."/>
            <person name="Deshpande S."/>
            <person name="Douglass A.P."/>
            <person name="Hanson S.J."/>
            <person name="Klenk H.-P."/>
            <person name="Labutti K."/>
            <person name="Lapidus A."/>
            <person name="Lindquist E."/>
            <person name="Lipzen A."/>
            <person name="Meier-Kolthoff J.P."/>
            <person name="Ohm R.A."/>
            <person name="Otillar R.P."/>
            <person name="Pangilinan J."/>
            <person name="Peng Y."/>
            <person name="Rokas A."/>
            <person name="Rosa C.A."/>
            <person name="Scheuner C."/>
            <person name="Sibirny A.A."/>
            <person name="Slot J.C."/>
            <person name="Stielow J.B."/>
            <person name="Sun H."/>
            <person name="Kurtzman C.P."/>
            <person name="Blackwell M."/>
            <person name="Grigoriev I.V."/>
            <person name="Jeffries T.W."/>
        </authorList>
    </citation>
    <scope>NUCLEOTIDE SEQUENCE [LARGE SCALE GENOMIC DNA]</scope>
    <source>
        <strain evidence="4">DSM 1968</strain>
    </source>
</reference>
<evidence type="ECO:0000313" key="3">
    <source>
        <dbReference type="EMBL" id="ODV61289.1"/>
    </source>
</evidence>
<dbReference type="SMART" id="SM00222">
    <property type="entry name" value="Sec7"/>
    <property type="match status" value="1"/>
</dbReference>
<dbReference type="GO" id="GO:0012505">
    <property type="term" value="C:endomembrane system"/>
    <property type="evidence" value="ECO:0007669"/>
    <property type="project" value="UniProtKB-ARBA"/>
</dbReference>
<name>A0A1D2VI52_9ASCO</name>